<dbReference type="PROSITE" id="PS50005">
    <property type="entry name" value="TPR"/>
    <property type="match status" value="1"/>
</dbReference>
<dbReference type="GO" id="GO:0016853">
    <property type="term" value="F:isomerase activity"/>
    <property type="evidence" value="ECO:0007669"/>
    <property type="project" value="UniProtKB-KW"/>
</dbReference>
<dbReference type="EMBL" id="JWZX01003207">
    <property type="protein sequence ID" value="KOO23273.1"/>
    <property type="molecule type" value="Genomic_DNA"/>
</dbReference>
<dbReference type="SUPFAM" id="SSF48452">
    <property type="entry name" value="TPR-like"/>
    <property type="match status" value="1"/>
</dbReference>
<evidence type="ECO:0000256" key="1">
    <source>
        <dbReference type="PROSITE-ProRule" id="PRU00339"/>
    </source>
</evidence>
<evidence type="ECO:0000313" key="3">
    <source>
        <dbReference type="Proteomes" id="UP000037460"/>
    </source>
</evidence>
<dbReference type="PROSITE" id="PS50293">
    <property type="entry name" value="TPR_REGION"/>
    <property type="match status" value="1"/>
</dbReference>
<dbReference type="AlphaFoldDB" id="A0A0M0JAL7"/>
<dbReference type="InterPro" id="IPR019734">
    <property type="entry name" value="TPR_rpt"/>
</dbReference>
<dbReference type="Proteomes" id="UP000037460">
    <property type="component" value="Unassembled WGS sequence"/>
</dbReference>
<dbReference type="InterPro" id="IPR050754">
    <property type="entry name" value="FKBP4/5/8-like"/>
</dbReference>
<evidence type="ECO:0000313" key="2">
    <source>
        <dbReference type="EMBL" id="KOO23273.1"/>
    </source>
</evidence>
<keyword evidence="3" id="KW-1185">Reference proteome</keyword>
<dbReference type="Pfam" id="PF00515">
    <property type="entry name" value="TPR_1"/>
    <property type="match status" value="1"/>
</dbReference>
<dbReference type="Gene3D" id="1.25.40.10">
    <property type="entry name" value="Tetratricopeptide repeat domain"/>
    <property type="match status" value="1"/>
</dbReference>
<organism evidence="2 3">
    <name type="scientific">Chrysochromulina tobinii</name>
    <dbReference type="NCBI Taxonomy" id="1460289"/>
    <lineage>
        <taxon>Eukaryota</taxon>
        <taxon>Haptista</taxon>
        <taxon>Haptophyta</taxon>
        <taxon>Prymnesiophyceae</taxon>
        <taxon>Prymnesiales</taxon>
        <taxon>Chrysochromulinaceae</taxon>
        <taxon>Chrysochromulina</taxon>
    </lineage>
</organism>
<dbReference type="SMART" id="SM00028">
    <property type="entry name" value="TPR"/>
    <property type="match status" value="3"/>
</dbReference>
<comment type="caution">
    <text evidence="2">The sequence shown here is derived from an EMBL/GenBank/DDBJ whole genome shotgun (WGS) entry which is preliminary data.</text>
</comment>
<keyword evidence="2" id="KW-0413">Isomerase</keyword>
<accession>A0A0M0JAL7</accession>
<name>A0A0M0JAL7_9EUKA</name>
<proteinExistence type="predicted"/>
<reference evidence="3" key="1">
    <citation type="journal article" date="2015" name="PLoS Genet.">
        <title>Genome Sequence and Transcriptome Analyses of Chrysochromulina tobin: Metabolic Tools for Enhanced Algal Fitness in the Prominent Order Prymnesiales (Haptophyceae).</title>
        <authorList>
            <person name="Hovde B.T."/>
            <person name="Deodato C.R."/>
            <person name="Hunsperger H.M."/>
            <person name="Ryken S.A."/>
            <person name="Yost W."/>
            <person name="Jha R.K."/>
            <person name="Patterson J."/>
            <person name="Monnat R.J. Jr."/>
            <person name="Barlow S.B."/>
            <person name="Starkenburg S.R."/>
            <person name="Cattolico R.A."/>
        </authorList>
    </citation>
    <scope>NUCLEOTIDE SEQUENCE</scope>
    <source>
        <strain evidence="3">CCMP291</strain>
    </source>
</reference>
<feature type="repeat" description="TPR" evidence="1">
    <location>
        <begin position="113"/>
        <end position="146"/>
    </location>
</feature>
<protein>
    <submittedName>
        <fullName evidence="2">Peptidyl-prolyl cis-trans isomerase fkbp4</fullName>
    </submittedName>
</protein>
<dbReference type="PANTHER" id="PTHR46512">
    <property type="entry name" value="PEPTIDYLPROLYL ISOMERASE"/>
    <property type="match status" value="1"/>
</dbReference>
<sequence length="218" mass="24269">MSGEEVTKNILTAVQLKEQGNLAFKEGDYPAAIAAYHQIYMYVNGYSSSGGGGPPGLTGQTTKQVTQEEMVQIRELKLAHYCNLAMCHMKHGPKYLKARDNCTKALAIDPDNVKALFRRGKCYAQLNELDEAKADFERVLQLQPESSDAKRELRSLRGAFEKLRKREQKKCYYDCNEAPASLHSVAPRVAPVLSERVVGRQLVPRAAAIWVDGVQLAL</sequence>
<keyword evidence="1" id="KW-0802">TPR repeat</keyword>
<dbReference type="InterPro" id="IPR011990">
    <property type="entry name" value="TPR-like_helical_dom_sf"/>
</dbReference>
<dbReference type="OrthoDB" id="10266558at2759"/>
<gene>
    <name evidence="2" type="ORF">Ctob_004178</name>
</gene>